<dbReference type="Gene3D" id="3.30.70.2890">
    <property type="entry name" value="XS domain"/>
    <property type="match status" value="1"/>
</dbReference>
<sequence length="547" mass="62624">MSSRRGGGSGGAKLTSVAATGSSKGKNVLPVFNTSADHLASGMAATSLGSQQDGVWKDGRKPRNRFGGKGTSRKFNEKVMGNTGTGEKGNVGGSNVRNQMSFRGYGNNYGQPGVTPHQSYMSVAKENTIVASSLVDDDEDSEENANDIYDSDECDTDEYDTDESQKSHESRKKKEHVRKVLVLLQPLMSHAKTRRKGNVKVHRELAELLEEELRIRGTSVIPAGVAFGKWRGLKENVVRDKEIVWPPMVIIKNTLLEQDDDGQWLGMGNAELLEYFSAYEAVSSKHSYGPKGHRGMSLLIFESSAIGFIEAEQLSKHFEDEGIGKEAWDHHRVNFIPGGQRQLYGYMAEKRDLESFNQHSRGKPLQKFEMRSYQEVVSSQLKQMSEDNHLLLLWYKNKVEKLKKELEVLKGSFDTVTEKMRKVSEENRIVRLRTKLHHKEIKEEMDEQEEFSRSTVKVLDDARKEMEEKLQKIQQEHEGTKQYMETPLAKDRQSRYRYIYAEERNRLLKKQEQRRAELRRQQYEEKIKLEEELNAELAQLVDKHNPH</sequence>
<dbReference type="GO" id="GO:0051607">
    <property type="term" value="P:defense response to virus"/>
    <property type="evidence" value="ECO:0007669"/>
    <property type="project" value="InterPro"/>
</dbReference>
<keyword evidence="5" id="KW-1185">Reference proteome</keyword>
<feature type="compositionally biased region" description="Gly residues" evidence="2">
    <location>
        <begin position="83"/>
        <end position="92"/>
    </location>
</feature>
<dbReference type="GO" id="GO:0031047">
    <property type="term" value="P:regulatory ncRNA-mediated gene silencing"/>
    <property type="evidence" value="ECO:0007669"/>
    <property type="project" value="InterPro"/>
</dbReference>
<proteinExistence type="predicted"/>
<evidence type="ECO:0000259" key="3">
    <source>
        <dbReference type="Pfam" id="PF03468"/>
    </source>
</evidence>
<dbReference type="InterPro" id="IPR038588">
    <property type="entry name" value="XS_domain_sf"/>
</dbReference>
<organism evidence="4 5">
    <name type="scientific">Daucus carota subsp. sativus</name>
    <name type="common">Carrot</name>
    <dbReference type="NCBI Taxonomy" id="79200"/>
    <lineage>
        <taxon>Eukaryota</taxon>
        <taxon>Viridiplantae</taxon>
        <taxon>Streptophyta</taxon>
        <taxon>Embryophyta</taxon>
        <taxon>Tracheophyta</taxon>
        <taxon>Spermatophyta</taxon>
        <taxon>Magnoliopsida</taxon>
        <taxon>eudicotyledons</taxon>
        <taxon>Gunneridae</taxon>
        <taxon>Pentapetalae</taxon>
        <taxon>asterids</taxon>
        <taxon>campanulids</taxon>
        <taxon>Apiales</taxon>
        <taxon>Apiaceae</taxon>
        <taxon>Apioideae</taxon>
        <taxon>Scandiceae</taxon>
        <taxon>Daucinae</taxon>
        <taxon>Daucus</taxon>
        <taxon>Daucus sect. Daucus</taxon>
    </lineage>
</organism>
<reference evidence="4" key="2">
    <citation type="submission" date="2022-03" db="EMBL/GenBank/DDBJ databases">
        <title>Draft title - Genomic analysis of global carrot germplasm unveils the trajectory of domestication and the origin of high carotenoid orange carrot.</title>
        <authorList>
            <person name="Iorizzo M."/>
            <person name="Ellison S."/>
            <person name="Senalik D."/>
            <person name="Macko-Podgorni A."/>
            <person name="Grzebelus D."/>
            <person name="Bostan H."/>
            <person name="Rolling W."/>
            <person name="Curaba J."/>
            <person name="Simon P."/>
        </authorList>
    </citation>
    <scope>NUCLEOTIDE SEQUENCE</scope>
    <source>
        <tissue evidence="4">Leaf</tissue>
    </source>
</reference>
<protein>
    <recommendedName>
        <fullName evidence="3">XS domain-containing protein</fullName>
    </recommendedName>
</protein>
<dbReference type="CDD" id="cd12266">
    <property type="entry name" value="RRM_like_XS"/>
    <property type="match status" value="1"/>
</dbReference>
<reference evidence="4" key="1">
    <citation type="journal article" date="2016" name="Nat. Genet.">
        <title>A high-quality carrot genome assembly provides new insights into carotenoid accumulation and asterid genome evolution.</title>
        <authorList>
            <person name="Iorizzo M."/>
            <person name="Ellison S."/>
            <person name="Senalik D."/>
            <person name="Zeng P."/>
            <person name="Satapoomin P."/>
            <person name="Huang J."/>
            <person name="Bowman M."/>
            <person name="Iovene M."/>
            <person name="Sanseverino W."/>
            <person name="Cavagnaro P."/>
            <person name="Yildiz M."/>
            <person name="Macko-Podgorni A."/>
            <person name="Moranska E."/>
            <person name="Grzebelus E."/>
            <person name="Grzebelus D."/>
            <person name="Ashrafi H."/>
            <person name="Zheng Z."/>
            <person name="Cheng S."/>
            <person name="Spooner D."/>
            <person name="Van Deynze A."/>
            <person name="Simon P."/>
        </authorList>
    </citation>
    <scope>NUCLEOTIDE SEQUENCE</scope>
    <source>
        <tissue evidence="4">Leaf</tissue>
    </source>
</reference>
<dbReference type="InterPro" id="IPR044287">
    <property type="entry name" value="SGS3"/>
</dbReference>
<feature type="compositionally biased region" description="Acidic residues" evidence="2">
    <location>
        <begin position="135"/>
        <end position="162"/>
    </location>
</feature>
<evidence type="ECO:0000313" key="5">
    <source>
        <dbReference type="Proteomes" id="UP000077755"/>
    </source>
</evidence>
<dbReference type="AlphaFoldDB" id="A0AAF0WP64"/>
<dbReference type="EMBL" id="CP093345">
    <property type="protein sequence ID" value="WOG91615.1"/>
    <property type="molecule type" value="Genomic_DNA"/>
</dbReference>
<dbReference type="PANTHER" id="PTHR46602:SF1">
    <property type="entry name" value="PROTEIN SUPPRESSOR OF GENE SILENCING 3"/>
    <property type="match status" value="1"/>
</dbReference>
<dbReference type="Pfam" id="PF03468">
    <property type="entry name" value="XS"/>
    <property type="match status" value="1"/>
</dbReference>
<dbReference type="Proteomes" id="UP000077755">
    <property type="component" value="Chromosome 3"/>
</dbReference>
<accession>A0AAF0WP64</accession>
<name>A0AAF0WP64_DAUCS</name>
<dbReference type="InterPro" id="IPR005380">
    <property type="entry name" value="XS_domain"/>
</dbReference>
<feature type="domain" description="XS" evidence="3">
    <location>
        <begin position="240"/>
        <end position="354"/>
    </location>
</feature>
<feature type="region of interest" description="Disordered" evidence="2">
    <location>
        <begin position="1"/>
        <end position="28"/>
    </location>
</feature>
<evidence type="ECO:0000256" key="2">
    <source>
        <dbReference type="SAM" id="MobiDB-lite"/>
    </source>
</evidence>
<evidence type="ECO:0000256" key="1">
    <source>
        <dbReference type="SAM" id="Coils"/>
    </source>
</evidence>
<feature type="region of interest" description="Disordered" evidence="2">
    <location>
        <begin position="45"/>
        <end position="94"/>
    </location>
</feature>
<evidence type="ECO:0000313" key="4">
    <source>
        <dbReference type="EMBL" id="WOG91615.1"/>
    </source>
</evidence>
<gene>
    <name evidence="4" type="ORF">DCAR_0310864</name>
</gene>
<keyword evidence="1" id="KW-0175">Coiled coil</keyword>
<feature type="compositionally biased region" description="Gly residues" evidence="2">
    <location>
        <begin position="1"/>
        <end position="11"/>
    </location>
</feature>
<feature type="region of interest" description="Disordered" evidence="2">
    <location>
        <begin position="133"/>
        <end position="175"/>
    </location>
</feature>
<feature type="coiled-coil region" evidence="1">
    <location>
        <begin position="456"/>
        <end position="543"/>
    </location>
</feature>
<dbReference type="PANTHER" id="PTHR46602">
    <property type="entry name" value="PROTEIN SUPPRESSOR OF GENE SILENCING 3"/>
    <property type="match status" value="1"/>
</dbReference>